<accession>A0A0E0D2B1</accession>
<dbReference type="AlphaFoldDB" id="A0A0E0D2B1"/>
<dbReference type="HOGENOM" id="CLU_684048_0_0_1"/>
<dbReference type="GO" id="GO:0061630">
    <property type="term" value="F:ubiquitin protein ligase activity"/>
    <property type="evidence" value="ECO:0007669"/>
    <property type="project" value="UniProtKB-EC"/>
</dbReference>
<dbReference type="Gene3D" id="3.10.20.90">
    <property type="entry name" value="Phosphatidylinositol 3-kinase Catalytic Subunit, Chain A, domain 1"/>
    <property type="match status" value="1"/>
</dbReference>
<dbReference type="Proteomes" id="UP000008021">
    <property type="component" value="Chromosome 3"/>
</dbReference>
<evidence type="ECO:0000256" key="1">
    <source>
        <dbReference type="ARBA" id="ARBA00000900"/>
    </source>
</evidence>
<keyword evidence="3" id="KW-0833">Ubl conjugation pathway</keyword>
<evidence type="ECO:0000313" key="6">
    <source>
        <dbReference type="Proteomes" id="UP000008021"/>
    </source>
</evidence>
<keyword evidence="6" id="KW-1185">Reference proteome</keyword>
<evidence type="ECO:0000313" key="5">
    <source>
        <dbReference type="EnsemblPlants" id="OMERI03G19790.1"/>
    </source>
</evidence>
<sequence>MPPPYSHIKVVREDDIRSRIGEDGHYFDLIDFSAIKGFNVPPTMTILRFKEKLTEKFGTPLQCQRLWWWARRQNNTYRVDRPLTTEEENLPVLNTNSLPTWSNRDDALVFLKHYDPEKAQLRYVGLLSVKVTSRPSEILPKLRSLADFLLMQTGFSNSRMNKFISSVLVSPFNKQEIKFEPSVWCEAIDIHNTFSAGEIITGDIICFQKILKPPDIPKYPSVASFLQHVCDQKTYEEVRKVHILEEEIVTLKHQADTYLVQKEKAVTDMKQATEHFKNAREVGDTEYGHTYKGMIHNTKVLIKLSSSQKLFQQEVSALVYEWLPNGNLEDRIICTNNSAPLSWYNRTQIIGEICCALLFLHSNKSTALVHGDLRPCNILIDANYRSKICNFGMSNLLGPSHQT</sequence>
<dbReference type="PANTHER" id="PTHR45647">
    <property type="entry name" value="OS02G0152300 PROTEIN"/>
    <property type="match status" value="1"/>
</dbReference>
<dbReference type="STRING" id="40149.A0A0E0D2B1"/>
<dbReference type="Gene3D" id="3.30.200.20">
    <property type="entry name" value="Phosphorylase Kinase, domain 1"/>
    <property type="match status" value="1"/>
</dbReference>
<dbReference type="Gramene" id="OMERI03G19790.1">
    <property type="protein sequence ID" value="OMERI03G19790.1"/>
    <property type="gene ID" value="OMERI03G19790"/>
</dbReference>
<evidence type="ECO:0000256" key="2">
    <source>
        <dbReference type="ARBA" id="ARBA00012483"/>
    </source>
</evidence>
<dbReference type="PROSITE" id="PS00109">
    <property type="entry name" value="PROTEIN_KINASE_TYR"/>
    <property type="match status" value="1"/>
</dbReference>
<dbReference type="GO" id="GO:0004672">
    <property type="term" value="F:protein kinase activity"/>
    <property type="evidence" value="ECO:0007669"/>
    <property type="project" value="InterPro"/>
</dbReference>
<proteinExistence type="predicted"/>
<dbReference type="CDD" id="cd17039">
    <property type="entry name" value="Ubl_ubiquitin_like"/>
    <property type="match status" value="1"/>
</dbReference>
<feature type="domain" description="Protein kinase" evidence="4">
    <location>
        <begin position="235"/>
        <end position="403"/>
    </location>
</feature>
<dbReference type="InterPro" id="IPR029071">
    <property type="entry name" value="Ubiquitin-like_domsf"/>
</dbReference>
<name>A0A0E0D2B1_9ORYZ</name>
<organism evidence="5">
    <name type="scientific">Oryza meridionalis</name>
    <dbReference type="NCBI Taxonomy" id="40149"/>
    <lineage>
        <taxon>Eukaryota</taxon>
        <taxon>Viridiplantae</taxon>
        <taxon>Streptophyta</taxon>
        <taxon>Embryophyta</taxon>
        <taxon>Tracheophyta</taxon>
        <taxon>Spermatophyta</taxon>
        <taxon>Magnoliopsida</taxon>
        <taxon>Liliopsida</taxon>
        <taxon>Poales</taxon>
        <taxon>Poaceae</taxon>
        <taxon>BOP clade</taxon>
        <taxon>Oryzoideae</taxon>
        <taxon>Oryzeae</taxon>
        <taxon>Oryzinae</taxon>
        <taxon>Oryza</taxon>
    </lineage>
</organism>
<comment type="catalytic activity">
    <reaction evidence="1">
        <text>S-ubiquitinyl-[E2 ubiquitin-conjugating enzyme]-L-cysteine + [acceptor protein]-L-lysine = [E2 ubiquitin-conjugating enzyme]-L-cysteine + N(6)-ubiquitinyl-[acceptor protein]-L-lysine.</text>
        <dbReference type="EC" id="2.3.2.27"/>
    </reaction>
</comment>
<dbReference type="Gene3D" id="1.10.510.10">
    <property type="entry name" value="Transferase(Phosphotransferase) domain 1"/>
    <property type="match status" value="1"/>
</dbReference>
<dbReference type="GO" id="GO:0005524">
    <property type="term" value="F:ATP binding"/>
    <property type="evidence" value="ECO:0007669"/>
    <property type="project" value="InterPro"/>
</dbReference>
<evidence type="ECO:0000256" key="3">
    <source>
        <dbReference type="ARBA" id="ARBA00022786"/>
    </source>
</evidence>
<dbReference type="Pfam" id="PF12436">
    <property type="entry name" value="USP7_ICP0_bdg"/>
    <property type="match status" value="1"/>
</dbReference>
<dbReference type="InterPro" id="IPR008266">
    <property type="entry name" value="Tyr_kinase_AS"/>
</dbReference>
<dbReference type="SUPFAM" id="SSF54236">
    <property type="entry name" value="Ubiquitin-like"/>
    <property type="match status" value="1"/>
</dbReference>
<dbReference type="InterPro" id="IPR051348">
    <property type="entry name" value="U-box_ubiquitin_ligases"/>
</dbReference>
<dbReference type="InterPro" id="IPR011009">
    <property type="entry name" value="Kinase-like_dom_sf"/>
</dbReference>
<dbReference type="InterPro" id="IPR024729">
    <property type="entry name" value="USP7_ICP0-binding_dom"/>
</dbReference>
<reference evidence="5" key="1">
    <citation type="submission" date="2015-04" db="UniProtKB">
        <authorList>
            <consortium name="EnsemblPlants"/>
        </authorList>
    </citation>
    <scope>IDENTIFICATION</scope>
</reference>
<dbReference type="InterPro" id="IPR000719">
    <property type="entry name" value="Prot_kinase_dom"/>
</dbReference>
<reference evidence="5" key="2">
    <citation type="submission" date="2018-05" db="EMBL/GenBank/DDBJ databases">
        <title>OmerRS3 (Oryza meridionalis Reference Sequence Version 3).</title>
        <authorList>
            <person name="Zhang J."/>
            <person name="Kudrna D."/>
            <person name="Lee S."/>
            <person name="Talag J."/>
            <person name="Welchert J."/>
            <person name="Wing R.A."/>
        </authorList>
    </citation>
    <scope>NUCLEOTIDE SEQUENCE [LARGE SCALE GENOMIC DNA]</scope>
    <source>
        <strain evidence="5">cv. OR44</strain>
    </source>
</reference>
<dbReference type="EC" id="2.3.2.27" evidence="2"/>
<dbReference type="EnsemblPlants" id="OMERI03G19790.1">
    <property type="protein sequence ID" value="OMERI03G19790.1"/>
    <property type="gene ID" value="OMERI03G19790"/>
</dbReference>
<protein>
    <recommendedName>
        <fullName evidence="2">RING-type E3 ubiquitin transferase</fullName>
        <ecNumber evidence="2">2.3.2.27</ecNumber>
    </recommendedName>
</protein>
<dbReference type="PROSITE" id="PS50011">
    <property type="entry name" value="PROTEIN_KINASE_DOM"/>
    <property type="match status" value="1"/>
</dbReference>
<dbReference type="SUPFAM" id="SSF56112">
    <property type="entry name" value="Protein kinase-like (PK-like)"/>
    <property type="match status" value="1"/>
</dbReference>
<dbReference type="Pfam" id="PF00069">
    <property type="entry name" value="Pkinase"/>
    <property type="match status" value="1"/>
</dbReference>
<dbReference type="PANTHER" id="PTHR45647:SF50">
    <property type="entry name" value="U-BOX DOMAIN-CONTAINING PROTEIN 57"/>
    <property type="match status" value="1"/>
</dbReference>
<evidence type="ECO:0000259" key="4">
    <source>
        <dbReference type="PROSITE" id="PS50011"/>
    </source>
</evidence>